<organism evidence="2 3">
    <name type="scientific">Thalassotalea litorea</name>
    <dbReference type="NCBI Taxonomy" id="2020715"/>
    <lineage>
        <taxon>Bacteria</taxon>
        <taxon>Pseudomonadati</taxon>
        <taxon>Pseudomonadota</taxon>
        <taxon>Gammaproteobacteria</taxon>
        <taxon>Alteromonadales</taxon>
        <taxon>Colwelliaceae</taxon>
        <taxon>Thalassotalea</taxon>
    </lineage>
</organism>
<gene>
    <name evidence="2" type="ORF">FE810_10990</name>
</gene>
<proteinExistence type="predicted"/>
<keyword evidence="3" id="KW-1185">Reference proteome</keyword>
<protein>
    <recommendedName>
        <fullName evidence="4">Lipoprotein</fullName>
    </recommendedName>
</protein>
<feature type="signal peptide" evidence="1">
    <location>
        <begin position="1"/>
        <end position="17"/>
    </location>
</feature>
<accession>A0A5R9IJR0</accession>
<dbReference type="Proteomes" id="UP000307790">
    <property type="component" value="Unassembled WGS sequence"/>
</dbReference>
<dbReference type="AlphaFoldDB" id="A0A5R9IJR0"/>
<feature type="chain" id="PRO_5024318333" description="Lipoprotein" evidence="1">
    <location>
        <begin position="18"/>
        <end position="107"/>
    </location>
</feature>
<evidence type="ECO:0008006" key="4">
    <source>
        <dbReference type="Google" id="ProtNLM"/>
    </source>
</evidence>
<dbReference type="PROSITE" id="PS51257">
    <property type="entry name" value="PROKAR_LIPOPROTEIN"/>
    <property type="match status" value="1"/>
</dbReference>
<dbReference type="OrthoDB" id="6400968at2"/>
<comment type="caution">
    <text evidence="2">The sequence shown here is derived from an EMBL/GenBank/DDBJ whole genome shotgun (WGS) entry which is preliminary data.</text>
</comment>
<dbReference type="EMBL" id="VCBC01000010">
    <property type="protein sequence ID" value="TLU64713.1"/>
    <property type="molecule type" value="Genomic_DNA"/>
</dbReference>
<evidence type="ECO:0000313" key="2">
    <source>
        <dbReference type="EMBL" id="TLU64713.1"/>
    </source>
</evidence>
<sequence length="107" mass="11920">MKKILNVCFVFLLSACAAEYNSNQQVDETAYLQLQGNFINTELVLDDAEPINLNKNTVDTYKFEGKTIAKFPISTGSHKIKITRGEEVLVLRSIYVSAGNSFEVTVP</sequence>
<evidence type="ECO:0000256" key="1">
    <source>
        <dbReference type="SAM" id="SignalP"/>
    </source>
</evidence>
<keyword evidence="1" id="KW-0732">Signal</keyword>
<evidence type="ECO:0000313" key="3">
    <source>
        <dbReference type="Proteomes" id="UP000307790"/>
    </source>
</evidence>
<reference evidence="2 3" key="1">
    <citation type="submission" date="2019-05" db="EMBL/GenBank/DDBJ databases">
        <title>Genome sequences of Thalassotalea litorea 1K03283.</title>
        <authorList>
            <person name="Zhang D."/>
        </authorList>
    </citation>
    <scope>NUCLEOTIDE SEQUENCE [LARGE SCALE GENOMIC DNA]</scope>
    <source>
        <strain evidence="2 3">MCCC 1K03283</strain>
    </source>
</reference>
<name>A0A5R9IJR0_9GAMM</name>